<dbReference type="Pfam" id="PF04230">
    <property type="entry name" value="PS_pyruv_trans"/>
    <property type="match status" value="1"/>
</dbReference>
<name>A0A410MF96_9BACI</name>
<dbReference type="SUPFAM" id="SSF53756">
    <property type="entry name" value="UDP-Glycosyltransferase/glycogen phosphorylase"/>
    <property type="match status" value="1"/>
</dbReference>
<dbReference type="OrthoDB" id="3199616at2"/>
<organism evidence="2 3">
    <name type="scientific">Halobacillus litoralis</name>
    <dbReference type="NCBI Taxonomy" id="45668"/>
    <lineage>
        <taxon>Bacteria</taxon>
        <taxon>Bacillati</taxon>
        <taxon>Bacillota</taxon>
        <taxon>Bacilli</taxon>
        <taxon>Bacillales</taxon>
        <taxon>Bacillaceae</taxon>
        <taxon>Halobacillus</taxon>
    </lineage>
</organism>
<evidence type="ECO:0000259" key="1">
    <source>
        <dbReference type="Pfam" id="PF04230"/>
    </source>
</evidence>
<dbReference type="RefSeq" id="WP_128525689.1">
    <property type="nucleotide sequence ID" value="NZ_CP026118.1"/>
</dbReference>
<evidence type="ECO:0000313" key="2">
    <source>
        <dbReference type="EMBL" id="QAS53412.1"/>
    </source>
</evidence>
<dbReference type="NCBIfam" id="TIGR03609">
    <property type="entry name" value="S_layer_CsaB"/>
    <property type="match status" value="1"/>
</dbReference>
<sequence length="357" mass="39947">MKIVLSGYYGFHNTGDEAILKAMIQQLKAIEPTIHITVLSQNPAHTMETYGVDAVNRWRFKEIAKVLKESDGLISGGGSLLQDATGPRSVLYYTGIIHLAKWLKKPVYVYAQGMGPFYKKSSRRLVRLALNRVDGLSVRDRHSRQLLEEIKVSPPVHLFPDPVFGYDFHPQSIGKPAEKPVLAVSIREWKGGEKYRDKLTSILDHYSKNGFVIHFVPMHGTSDEAFSAKVAASLSEETVVHSGDLSIDVKLSIISQSHLLIGMRLHALIFAGICNVPFAALSYDPKIDALAEQLDYPVTAHVDDDSWSPQSLIEEIDRLCASLEFYKEKLSARVRPLRSEATQAPKEALACFRRHKK</sequence>
<evidence type="ECO:0000313" key="3">
    <source>
        <dbReference type="Proteomes" id="UP000287756"/>
    </source>
</evidence>
<dbReference type="GO" id="GO:0016740">
    <property type="term" value="F:transferase activity"/>
    <property type="evidence" value="ECO:0007669"/>
    <property type="project" value="UniProtKB-KW"/>
</dbReference>
<dbReference type="Proteomes" id="UP000287756">
    <property type="component" value="Chromosome"/>
</dbReference>
<dbReference type="InterPro" id="IPR007345">
    <property type="entry name" value="Polysacch_pyruvyl_Trfase"/>
</dbReference>
<dbReference type="PANTHER" id="PTHR36836">
    <property type="entry name" value="COLANIC ACID BIOSYNTHESIS PROTEIN WCAK"/>
    <property type="match status" value="1"/>
</dbReference>
<keyword evidence="2" id="KW-0808">Transferase</keyword>
<protein>
    <submittedName>
        <fullName evidence="2">Polysaccharide pyruvyl transferase CsaB</fullName>
    </submittedName>
</protein>
<gene>
    <name evidence="2" type="primary">csaB</name>
    <name evidence="2" type="ORF">HLI_15010</name>
</gene>
<dbReference type="EMBL" id="CP026118">
    <property type="protein sequence ID" value="QAS53412.1"/>
    <property type="molecule type" value="Genomic_DNA"/>
</dbReference>
<dbReference type="KEGG" id="hli:HLI_15010"/>
<feature type="domain" description="Polysaccharide pyruvyl transferase" evidence="1">
    <location>
        <begin position="13"/>
        <end position="285"/>
    </location>
</feature>
<reference evidence="2 3" key="1">
    <citation type="submission" date="2018-01" db="EMBL/GenBank/DDBJ databases">
        <title>The whole genome sequencing and assembly of Halobacillus litoralis ERB031 strain.</title>
        <authorList>
            <person name="Lee S.-J."/>
            <person name="Park M.-K."/>
            <person name="Kim J.-Y."/>
            <person name="Lee Y.-J."/>
            <person name="Yi H."/>
            <person name="Bahn Y.-S."/>
            <person name="Kim J.F."/>
            <person name="Lee D.-W."/>
        </authorList>
    </citation>
    <scope>NUCLEOTIDE SEQUENCE [LARGE SCALE GENOMIC DNA]</scope>
    <source>
        <strain evidence="2 3">ERB 031</strain>
    </source>
</reference>
<dbReference type="InterPro" id="IPR019896">
    <property type="entry name" value="Polysacch_pyruvyl_Trfase_CsaB"/>
</dbReference>
<proteinExistence type="predicted"/>
<accession>A0A410MF96</accession>
<dbReference type="AlphaFoldDB" id="A0A410MF96"/>
<dbReference type="PANTHER" id="PTHR36836:SF1">
    <property type="entry name" value="COLANIC ACID BIOSYNTHESIS PROTEIN WCAK"/>
    <property type="match status" value="1"/>
</dbReference>